<accession>A0A4P6EA16</accession>
<proteinExistence type="predicted"/>
<feature type="compositionally biased region" description="Polar residues" evidence="1">
    <location>
        <begin position="24"/>
        <end position="35"/>
    </location>
</feature>
<feature type="region of interest" description="Disordered" evidence="1">
    <location>
        <begin position="24"/>
        <end position="58"/>
    </location>
</feature>
<dbReference type="RefSeq" id="WP_129385702.1">
    <property type="nucleotide sequence ID" value="NZ_CP035494.1"/>
</dbReference>
<organism evidence="3 4">
    <name type="scientific">Microbacterium protaetiae</name>
    <dbReference type="NCBI Taxonomy" id="2509458"/>
    <lineage>
        <taxon>Bacteria</taxon>
        <taxon>Bacillati</taxon>
        <taxon>Actinomycetota</taxon>
        <taxon>Actinomycetes</taxon>
        <taxon>Micrococcales</taxon>
        <taxon>Microbacteriaceae</taxon>
        <taxon>Microbacterium</taxon>
    </lineage>
</organism>
<dbReference type="AlphaFoldDB" id="A0A4P6EA16"/>
<sequence length="142" mass="14160">MSARAAALAAALALLALTGCSGGSVTAPSDEASTPQRPPFTTLSPSPTTPPGTPTSVPDARWAAIVQDLTDRGVAAAPTLVSAEAVTWRNGALGCPQPGAMYTQALVNGMRVVVEAGGAQYDYRFGTTDTPVLCTGTGTPAG</sequence>
<evidence type="ECO:0000256" key="1">
    <source>
        <dbReference type="SAM" id="MobiDB-lite"/>
    </source>
</evidence>
<name>A0A4P6EA16_9MICO</name>
<dbReference type="PROSITE" id="PS51257">
    <property type="entry name" value="PROKAR_LIPOPROTEIN"/>
    <property type="match status" value="1"/>
</dbReference>
<dbReference type="Proteomes" id="UP000293995">
    <property type="component" value="Chromosome"/>
</dbReference>
<gene>
    <name evidence="3" type="ORF">ET475_02480</name>
</gene>
<feature type="signal peptide" evidence="2">
    <location>
        <begin position="1"/>
        <end position="26"/>
    </location>
</feature>
<dbReference type="EMBL" id="CP035494">
    <property type="protein sequence ID" value="QAY58972.1"/>
    <property type="molecule type" value="Genomic_DNA"/>
</dbReference>
<evidence type="ECO:0000313" key="4">
    <source>
        <dbReference type="Proteomes" id="UP000293995"/>
    </source>
</evidence>
<dbReference type="OrthoDB" id="5801841at2"/>
<dbReference type="KEGG" id="mprt:ET475_02480"/>
<evidence type="ECO:0000313" key="3">
    <source>
        <dbReference type="EMBL" id="QAY58972.1"/>
    </source>
</evidence>
<keyword evidence="2" id="KW-0732">Signal</keyword>
<evidence type="ECO:0000256" key="2">
    <source>
        <dbReference type="SAM" id="SignalP"/>
    </source>
</evidence>
<feature type="chain" id="PRO_5039318798" evidence="2">
    <location>
        <begin position="27"/>
        <end position="142"/>
    </location>
</feature>
<protein>
    <submittedName>
        <fullName evidence="3">Uncharacterized protein</fullName>
    </submittedName>
</protein>
<keyword evidence="4" id="KW-1185">Reference proteome</keyword>
<reference evidence="3 4" key="1">
    <citation type="submission" date="2019-01" db="EMBL/GenBank/DDBJ databases">
        <title>Genome sequencing of strain DFW100M-13.</title>
        <authorList>
            <person name="Heo J."/>
            <person name="Kim S.-J."/>
            <person name="Kim J.-S."/>
            <person name="Hong S.-B."/>
            <person name="Kwon S.-W."/>
        </authorList>
    </citation>
    <scope>NUCLEOTIDE SEQUENCE [LARGE SCALE GENOMIC DNA]</scope>
    <source>
        <strain evidence="3 4">DFW100M-13</strain>
    </source>
</reference>